<comment type="caution">
    <text evidence="2">The sequence shown here is derived from an EMBL/GenBank/DDBJ whole genome shotgun (WGS) entry which is preliminary data.</text>
</comment>
<proteinExistence type="predicted"/>
<organism evidence="2 3">
    <name type="scientific">Metapseudomonas otitidis</name>
    <dbReference type="NCBI Taxonomy" id="319939"/>
    <lineage>
        <taxon>Bacteria</taxon>
        <taxon>Pseudomonadati</taxon>
        <taxon>Pseudomonadota</taxon>
        <taxon>Gammaproteobacteria</taxon>
        <taxon>Pseudomonadales</taxon>
        <taxon>Pseudomonadaceae</taxon>
        <taxon>Metapseudomonas</taxon>
    </lineage>
</organism>
<protein>
    <submittedName>
        <fullName evidence="2">Uncharacterized protein</fullName>
    </submittedName>
</protein>
<feature type="compositionally biased region" description="Basic and acidic residues" evidence="1">
    <location>
        <begin position="1"/>
        <end position="28"/>
    </location>
</feature>
<feature type="region of interest" description="Disordered" evidence="1">
    <location>
        <begin position="1"/>
        <end position="37"/>
    </location>
</feature>
<dbReference type="Proteomes" id="UP001273935">
    <property type="component" value="Unassembled WGS sequence"/>
</dbReference>
<feature type="non-terminal residue" evidence="2">
    <location>
        <position position="1"/>
    </location>
</feature>
<accession>A0ABU3Y1L4</accession>
<sequence length="70" mass="7395">VGEVGHAEPLDQAEGHGRGGEDGAHAGSDDGDLQRQAAAALRQQLAPFKKQAEKLEKDLGKVHEQLAEVE</sequence>
<evidence type="ECO:0000313" key="3">
    <source>
        <dbReference type="Proteomes" id="UP001273935"/>
    </source>
</evidence>
<dbReference type="RefSeq" id="WP_317234942.1">
    <property type="nucleotide sequence ID" value="NZ_JAWJUL010000601.1"/>
</dbReference>
<name>A0ABU3Y1L4_9GAMM</name>
<evidence type="ECO:0000256" key="1">
    <source>
        <dbReference type="SAM" id="MobiDB-lite"/>
    </source>
</evidence>
<keyword evidence="3" id="KW-1185">Reference proteome</keyword>
<gene>
    <name evidence="2" type="ORF">R0G64_32500</name>
</gene>
<dbReference type="EMBL" id="JAWJUL010000601">
    <property type="protein sequence ID" value="MDV3444038.1"/>
    <property type="molecule type" value="Genomic_DNA"/>
</dbReference>
<evidence type="ECO:0000313" key="2">
    <source>
        <dbReference type="EMBL" id="MDV3444038.1"/>
    </source>
</evidence>
<feature type="non-terminal residue" evidence="2">
    <location>
        <position position="70"/>
    </location>
</feature>
<reference evidence="2 3" key="1">
    <citation type="submission" date="2023-10" db="EMBL/GenBank/DDBJ databases">
        <title>Pseudomonas otitidis isolated from a paediatric patient with cystic fibrosis in Chile.</title>
        <authorList>
            <person name="Amsteins-Romero L."/>
            <person name="Opazo-Capurro A."/>
            <person name="Matus-Kohler M."/>
            <person name="Gonzalez-Rocha G."/>
        </authorList>
    </citation>
    <scope>NUCLEOTIDE SEQUENCE [LARGE SCALE GENOMIC DNA]</scope>
    <source>
        <strain evidence="2 3">P-714</strain>
    </source>
</reference>